<dbReference type="GO" id="GO:0006457">
    <property type="term" value="P:protein folding"/>
    <property type="evidence" value="ECO:0007669"/>
    <property type="project" value="InterPro"/>
</dbReference>
<dbReference type="HAMAP" id="MF_01151">
    <property type="entry name" value="GrpE"/>
    <property type="match status" value="1"/>
</dbReference>
<dbReference type="SUPFAM" id="SSF51064">
    <property type="entry name" value="Head domain of nucleotide exchange factor GrpE"/>
    <property type="match status" value="1"/>
</dbReference>
<dbReference type="PANTHER" id="PTHR21237">
    <property type="entry name" value="GRPE PROTEIN"/>
    <property type="match status" value="1"/>
</dbReference>
<dbReference type="SUPFAM" id="SSF58014">
    <property type="entry name" value="Coiled-coil domain of nucleotide exchange factor GrpE"/>
    <property type="match status" value="1"/>
</dbReference>
<dbReference type="CDD" id="cd00446">
    <property type="entry name" value="GrpE"/>
    <property type="match status" value="1"/>
</dbReference>
<dbReference type="Gene3D" id="2.30.22.10">
    <property type="entry name" value="Head domain of nucleotide exchange factor GrpE"/>
    <property type="match status" value="1"/>
</dbReference>
<dbReference type="InterPro" id="IPR013805">
    <property type="entry name" value="GrpE_CC"/>
</dbReference>
<proteinExistence type="inferred from homology"/>
<sequence length="292" mass="32346">MYPKVFIYFAGKGEPRRAQVFLNCFAAMISSNARRLASRHAARVASSSGISNPLNLLDGGGWANLSLAASSRSRRVPHSSKYESRTFSSSSSNEPKSKDIDKEDVKDAKNTATEHTGEDDKEEQEKEEQEDPLLLKISALETSQKELKDQLLRSLAEQENIRMIARRDVDSAKSFATTKMSKSLLDVSDNLERALEAVPSDLREDKVNHPVLASLYEGISMTETLLIKSFSSNGLIKFGDVGDVFDPNLHDAMFEYEEEGKVGGTVGQVMKKGFKLNDRVIRPAQVGTIKKK</sequence>
<protein>
    <recommendedName>
        <fullName evidence="7">GrpE protein homolog</fullName>
    </recommendedName>
</protein>
<gene>
    <name evidence="5" type="ORF">TrST_g3957</name>
</gene>
<evidence type="ECO:0000256" key="3">
    <source>
        <dbReference type="RuleBase" id="RU004478"/>
    </source>
</evidence>
<feature type="region of interest" description="Disordered" evidence="4">
    <location>
        <begin position="73"/>
        <end position="132"/>
    </location>
</feature>
<dbReference type="GO" id="GO:0001405">
    <property type="term" value="C:PAM complex, Tim23 associated import motor"/>
    <property type="evidence" value="ECO:0007669"/>
    <property type="project" value="TreeGrafter"/>
</dbReference>
<keyword evidence="2" id="KW-0143">Chaperone</keyword>
<dbReference type="GO" id="GO:0051087">
    <property type="term" value="F:protein-folding chaperone binding"/>
    <property type="evidence" value="ECO:0007669"/>
    <property type="project" value="InterPro"/>
</dbReference>
<dbReference type="Pfam" id="PF01025">
    <property type="entry name" value="GrpE"/>
    <property type="match status" value="1"/>
</dbReference>
<evidence type="ECO:0000313" key="5">
    <source>
        <dbReference type="EMBL" id="GMH57506.1"/>
    </source>
</evidence>
<dbReference type="PANTHER" id="PTHR21237:SF23">
    <property type="entry name" value="GRPE PROTEIN HOMOLOG, MITOCHONDRIAL"/>
    <property type="match status" value="1"/>
</dbReference>
<feature type="compositionally biased region" description="Basic and acidic residues" evidence="4">
    <location>
        <begin position="95"/>
        <end position="109"/>
    </location>
</feature>
<evidence type="ECO:0000256" key="1">
    <source>
        <dbReference type="ARBA" id="ARBA00009054"/>
    </source>
</evidence>
<feature type="compositionally biased region" description="Acidic residues" evidence="4">
    <location>
        <begin position="117"/>
        <end position="131"/>
    </location>
</feature>
<accession>A0A9W6ZSY8</accession>
<comment type="caution">
    <text evidence="5">The sequence shown here is derived from an EMBL/GenBank/DDBJ whole genome shotgun (WGS) entry which is preliminary data.</text>
</comment>
<dbReference type="Gene3D" id="3.90.20.20">
    <property type="match status" value="1"/>
</dbReference>
<organism evidence="5 6">
    <name type="scientific">Triparma strigata</name>
    <dbReference type="NCBI Taxonomy" id="1606541"/>
    <lineage>
        <taxon>Eukaryota</taxon>
        <taxon>Sar</taxon>
        <taxon>Stramenopiles</taxon>
        <taxon>Ochrophyta</taxon>
        <taxon>Bolidophyceae</taxon>
        <taxon>Parmales</taxon>
        <taxon>Triparmaceae</taxon>
        <taxon>Triparma</taxon>
    </lineage>
</organism>
<dbReference type="InterPro" id="IPR000740">
    <property type="entry name" value="GrpE"/>
</dbReference>
<dbReference type="GO" id="GO:0030150">
    <property type="term" value="P:protein import into mitochondrial matrix"/>
    <property type="evidence" value="ECO:0007669"/>
    <property type="project" value="TreeGrafter"/>
</dbReference>
<dbReference type="AlphaFoldDB" id="A0A9W6ZSY8"/>
<dbReference type="Proteomes" id="UP001165085">
    <property type="component" value="Unassembled WGS sequence"/>
</dbReference>
<dbReference type="GO" id="GO:0000774">
    <property type="term" value="F:adenyl-nucleotide exchange factor activity"/>
    <property type="evidence" value="ECO:0007669"/>
    <property type="project" value="InterPro"/>
</dbReference>
<evidence type="ECO:0008006" key="7">
    <source>
        <dbReference type="Google" id="ProtNLM"/>
    </source>
</evidence>
<evidence type="ECO:0000256" key="2">
    <source>
        <dbReference type="ARBA" id="ARBA00023186"/>
    </source>
</evidence>
<keyword evidence="6" id="KW-1185">Reference proteome</keyword>
<evidence type="ECO:0000313" key="6">
    <source>
        <dbReference type="Proteomes" id="UP001165085"/>
    </source>
</evidence>
<reference evidence="6" key="1">
    <citation type="journal article" date="2023" name="Commun. Biol.">
        <title>Genome analysis of Parmales, the sister group of diatoms, reveals the evolutionary specialization of diatoms from phago-mixotrophs to photoautotrophs.</title>
        <authorList>
            <person name="Ban H."/>
            <person name="Sato S."/>
            <person name="Yoshikawa S."/>
            <person name="Yamada K."/>
            <person name="Nakamura Y."/>
            <person name="Ichinomiya M."/>
            <person name="Sato N."/>
            <person name="Blanc-Mathieu R."/>
            <person name="Endo H."/>
            <person name="Kuwata A."/>
            <person name="Ogata H."/>
        </authorList>
    </citation>
    <scope>NUCLEOTIDE SEQUENCE [LARGE SCALE GENOMIC DNA]</scope>
    <source>
        <strain evidence="6">NIES 3701</strain>
    </source>
</reference>
<dbReference type="GO" id="GO:0051082">
    <property type="term" value="F:unfolded protein binding"/>
    <property type="evidence" value="ECO:0007669"/>
    <property type="project" value="TreeGrafter"/>
</dbReference>
<comment type="similarity">
    <text evidence="1 3">Belongs to the GrpE family.</text>
</comment>
<dbReference type="GO" id="GO:0042803">
    <property type="term" value="F:protein homodimerization activity"/>
    <property type="evidence" value="ECO:0007669"/>
    <property type="project" value="InterPro"/>
</dbReference>
<evidence type="ECO:0000256" key="4">
    <source>
        <dbReference type="SAM" id="MobiDB-lite"/>
    </source>
</evidence>
<name>A0A9W6ZSY8_9STRA</name>
<dbReference type="EMBL" id="BRXY01000047">
    <property type="protein sequence ID" value="GMH57506.1"/>
    <property type="molecule type" value="Genomic_DNA"/>
</dbReference>
<dbReference type="OrthoDB" id="201635at2759"/>
<dbReference type="InterPro" id="IPR009012">
    <property type="entry name" value="GrpE_head"/>
</dbReference>
<dbReference type="PRINTS" id="PR00773">
    <property type="entry name" value="GRPEPROTEIN"/>
</dbReference>